<gene>
    <name evidence="6" type="ORF">SAMN05660991_02094</name>
</gene>
<dbReference type="Pfam" id="PF00501">
    <property type="entry name" value="AMP-binding"/>
    <property type="match status" value="1"/>
</dbReference>
<dbReference type="AlphaFoldDB" id="A0A1H8T5J5"/>
<dbReference type="InterPro" id="IPR020845">
    <property type="entry name" value="AMP-binding_CS"/>
</dbReference>
<feature type="domain" description="AMP-dependent synthetase/ligase" evidence="4">
    <location>
        <begin position="14"/>
        <end position="364"/>
    </location>
</feature>
<dbReference type="RefSeq" id="WP_091942779.1">
    <property type="nucleotide sequence ID" value="NZ_FOEE01000005.1"/>
</dbReference>
<dbReference type="Gene3D" id="3.40.50.12780">
    <property type="entry name" value="N-terminal domain of ligase-like"/>
    <property type="match status" value="1"/>
</dbReference>
<feature type="compositionally biased region" description="Basic and acidic residues" evidence="3">
    <location>
        <begin position="507"/>
        <end position="517"/>
    </location>
</feature>
<protein>
    <submittedName>
        <fullName evidence="6">Long-chain acyl-CoA synthetase</fullName>
    </submittedName>
</protein>
<dbReference type="PANTHER" id="PTHR43767:SF1">
    <property type="entry name" value="NONRIBOSOMAL PEPTIDE SYNTHASE PES1 (EUROFUNG)-RELATED"/>
    <property type="match status" value="1"/>
</dbReference>
<evidence type="ECO:0000259" key="4">
    <source>
        <dbReference type="Pfam" id="PF00501"/>
    </source>
</evidence>
<evidence type="ECO:0000259" key="5">
    <source>
        <dbReference type="Pfam" id="PF13193"/>
    </source>
</evidence>
<name>A0A1H8T5J5_9ACTN</name>
<dbReference type="PANTHER" id="PTHR43767">
    <property type="entry name" value="LONG-CHAIN-FATTY-ACID--COA LIGASE"/>
    <property type="match status" value="1"/>
</dbReference>
<dbReference type="STRING" id="673521.SAMN05660991_02094"/>
<dbReference type="InterPro" id="IPR045851">
    <property type="entry name" value="AMP-bd_C_sf"/>
</dbReference>
<feature type="region of interest" description="Disordered" evidence="3">
    <location>
        <begin position="500"/>
        <end position="533"/>
    </location>
</feature>
<feature type="compositionally biased region" description="Basic and acidic residues" evidence="3">
    <location>
        <begin position="144"/>
        <end position="157"/>
    </location>
</feature>
<reference evidence="7" key="1">
    <citation type="submission" date="2016-10" db="EMBL/GenBank/DDBJ databases">
        <authorList>
            <person name="Varghese N."/>
            <person name="Submissions S."/>
        </authorList>
    </citation>
    <scope>NUCLEOTIDE SEQUENCE [LARGE SCALE GENOMIC DNA]</scope>
    <source>
        <strain evidence="7">DSM 45413</strain>
    </source>
</reference>
<dbReference type="InterPro" id="IPR042099">
    <property type="entry name" value="ANL_N_sf"/>
</dbReference>
<feature type="domain" description="AMP-binding enzyme C-terminal" evidence="5">
    <location>
        <begin position="424"/>
        <end position="502"/>
    </location>
</feature>
<proteinExistence type="inferred from homology"/>
<evidence type="ECO:0000256" key="1">
    <source>
        <dbReference type="ARBA" id="ARBA00006432"/>
    </source>
</evidence>
<keyword evidence="7" id="KW-1185">Reference proteome</keyword>
<organism evidence="6 7">
    <name type="scientific">Trujillonella endophytica</name>
    <dbReference type="NCBI Taxonomy" id="673521"/>
    <lineage>
        <taxon>Bacteria</taxon>
        <taxon>Bacillati</taxon>
        <taxon>Actinomycetota</taxon>
        <taxon>Actinomycetes</taxon>
        <taxon>Geodermatophilales</taxon>
        <taxon>Geodermatophilaceae</taxon>
        <taxon>Trujillonella</taxon>
    </lineage>
</organism>
<dbReference type="SUPFAM" id="SSF56801">
    <property type="entry name" value="Acetyl-CoA synthetase-like"/>
    <property type="match status" value="1"/>
</dbReference>
<dbReference type="OrthoDB" id="9803968at2"/>
<dbReference type="Proteomes" id="UP000198960">
    <property type="component" value="Unassembled WGS sequence"/>
</dbReference>
<feature type="region of interest" description="Disordered" evidence="3">
    <location>
        <begin position="141"/>
        <end position="164"/>
    </location>
</feature>
<evidence type="ECO:0000256" key="3">
    <source>
        <dbReference type="SAM" id="MobiDB-lite"/>
    </source>
</evidence>
<dbReference type="FunFam" id="3.30.300.30:FF:000008">
    <property type="entry name" value="2,3-dihydroxybenzoate-AMP ligase"/>
    <property type="match status" value="1"/>
</dbReference>
<comment type="similarity">
    <text evidence="1">Belongs to the ATP-dependent AMP-binding enzyme family.</text>
</comment>
<evidence type="ECO:0000256" key="2">
    <source>
        <dbReference type="ARBA" id="ARBA00022598"/>
    </source>
</evidence>
<evidence type="ECO:0000313" key="6">
    <source>
        <dbReference type="EMBL" id="SEO86379.1"/>
    </source>
</evidence>
<dbReference type="Gene3D" id="3.30.300.30">
    <property type="match status" value="1"/>
</dbReference>
<dbReference type="PROSITE" id="PS00455">
    <property type="entry name" value="AMP_BINDING"/>
    <property type="match status" value="1"/>
</dbReference>
<dbReference type="GO" id="GO:0016878">
    <property type="term" value="F:acid-thiol ligase activity"/>
    <property type="evidence" value="ECO:0007669"/>
    <property type="project" value="UniProtKB-ARBA"/>
</dbReference>
<evidence type="ECO:0000313" key="7">
    <source>
        <dbReference type="Proteomes" id="UP000198960"/>
    </source>
</evidence>
<keyword evidence="2" id="KW-0436">Ligase</keyword>
<dbReference type="InterPro" id="IPR000873">
    <property type="entry name" value="AMP-dep_synth/lig_dom"/>
</dbReference>
<sequence length="533" mass="56623">MPPSSTVAAAGFYAVAARHPDRIAVVEPDGATVSFGALLRRVNALSHAFRALGLGAGDAVAGVLHNGREYLEVLLATGQLGLYFVPVNYRLAPDEIAYIVQDSGARIVVADAEQAPALPLTGLPAARFVVGGAADGWEPFDDLGSDRPTHAPEDRRSGTFMGYTSGTTGRPKGVRVRQRDWAPEQYAELLIGNIVEAYGLAAGEGVHLVCSPLYHSAPGSHALAFLHAGHTLVVHAGFDAAAALRAVEVHRVTSTHMVPTHFHRLLALPEQVRAQADVSSLQAVVHAGAPCPVSVKRRMIEWLGPIVWEYLGSTEGSLTRVSSAEWLARPGTVGRPIPGLTLQILDDDGQPVPAGGSGTIWFGTTGRPPTFEYHGDPEKTARARRGDLVTAGDVGYVDRDGYLFLQDRRTDLIISGGVNVYPAEVENHLIGHPSVADVAVIGVPDAEWGARVVAVVEPAPGATADAALADELDRFCRAGLAGFKCPRHIEFHEHLPRTPAGKLSRRAVRDAYDRDHPQPAATPAGEHDEERAG</sequence>
<dbReference type="InterPro" id="IPR050237">
    <property type="entry name" value="ATP-dep_AMP-bd_enzyme"/>
</dbReference>
<dbReference type="EMBL" id="FOEE01000005">
    <property type="protein sequence ID" value="SEO86379.1"/>
    <property type="molecule type" value="Genomic_DNA"/>
</dbReference>
<dbReference type="InterPro" id="IPR025110">
    <property type="entry name" value="AMP-bd_C"/>
</dbReference>
<dbReference type="Pfam" id="PF13193">
    <property type="entry name" value="AMP-binding_C"/>
    <property type="match status" value="1"/>
</dbReference>
<accession>A0A1H8T5J5</accession>